<evidence type="ECO:0000313" key="3">
    <source>
        <dbReference type="Proteomes" id="UP000199604"/>
    </source>
</evidence>
<gene>
    <name evidence="2" type="ORF">SAMN05660845_1817</name>
</gene>
<accession>A0A1I0YKH9</accession>
<name>A0A1I0YKH9_9FLAO</name>
<evidence type="ECO:0000313" key="2">
    <source>
        <dbReference type="EMBL" id="SFB13701.1"/>
    </source>
</evidence>
<evidence type="ECO:0000259" key="1">
    <source>
        <dbReference type="Pfam" id="PF13568"/>
    </source>
</evidence>
<dbReference type="OrthoDB" id="959017at2"/>
<dbReference type="EMBL" id="FOJT01000004">
    <property type="protein sequence ID" value="SFB13701.1"/>
    <property type="molecule type" value="Genomic_DNA"/>
</dbReference>
<dbReference type="Proteomes" id="UP000199604">
    <property type="component" value="Unassembled WGS sequence"/>
</dbReference>
<dbReference type="RefSeq" id="WP_091476408.1">
    <property type="nucleotide sequence ID" value="NZ_FOJT01000004.1"/>
</dbReference>
<organism evidence="2 3">
    <name type="scientific">Flavobacterium swingsii</name>
    <dbReference type="NCBI Taxonomy" id="498292"/>
    <lineage>
        <taxon>Bacteria</taxon>
        <taxon>Pseudomonadati</taxon>
        <taxon>Bacteroidota</taxon>
        <taxon>Flavobacteriia</taxon>
        <taxon>Flavobacteriales</taxon>
        <taxon>Flavobacteriaceae</taxon>
        <taxon>Flavobacterium</taxon>
    </lineage>
</organism>
<feature type="domain" description="Outer membrane protein beta-barrel" evidence="1">
    <location>
        <begin position="17"/>
        <end position="204"/>
    </location>
</feature>
<dbReference type="Pfam" id="PF13568">
    <property type="entry name" value="OMP_b-brl_2"/>
    <property type="match status" value="1"/>
</dbReference>
<reference evidence="3" key="1">
    <citation type="submission" date="2016-10" db="EMBL/GenBank/DDBJ databases">
        <authorList>
            <person name="Varghese N."/>
            <person name="Submissions S."/>
        </authorList>
    </citation>
    <scope>NUCLEOTIDE SEQUENCE [LARGE SCALE GENOMIC DNA]</scope>
    <source>
        <strain evidence="3">DSM 21789</strain>
    </source>
</reference>
<dbReference type="STRING" id="498292.SAMN05660845_1817"/>
<protein>
    <submittedName>
        <fullName evidence="2">Outer membrane protein beta-barrel domain-containing protein</fullName>
    </submittedName>
</protein>
<sequence length="228" mass="26320">MQNFFKIILLLSCINVFSQEEPNFSAVDSLYREDQFYFGVTYNALNLRPKDVSQNSFSTGLNIGFLRDFPINKNRTFAIAPGLGLSYNNYKENLVVDNVGGSINYSIIPSGVDYEKNKLALYFVDLPIEFRWRTSTFESHKFWRVYTGFKLSYLLLSQSRYLDANQNFKIDNNPDINKIHYGAYISAGYNSWNLYAYYGLQNMFKNGSLNGNPIELSTLNVGLMFYIL</sequence>
<proteinExistence type="predicted"/>
<dbReference type="InterPro" id="IPR025665">
    <property type="entry name" value="Beta-barrel_OMP_2"/>
</dbReference>
<dbReference type="AlphaFoldDB" id="A0A1I0YKH9"/>
<keyword evidence="3" id="KW-1185">Reference proteome</keyword>